<dbReference type="EMBL" id="KV417721">
    <property type="protein sequence ID" value="KZP08462.1"/>
    <property type="molecule type" value="Genomic_DNA"/>
</dbReference>
<protein>
    <submittedName>
        <fullName evidence="1">Uncharacterized protein</fullName>
    </submittedName>
</protein>
<keyword evidence="2" id="KW-1185">Reference proteome</keyword>
<sequence>MLQTLSGKIPYHEVKSGAGVLVAIAQGIHPRRPNDGIMTDNYWELKQLCWGEVSERPSAEEGHRDVTGFHGAMAGSECRESSLIVEAFTIAGHRMLVKLWRPYVPYIWSPNFFNYLSVISHDFMSSSEQLYTLFNKSSI</sequence>
<organism evidence="1 2">
    <name type="scientific">Athelia psychrophila</name>
    <dbReference type="NCBI Taxonomy" id="1759441"/>
    <lineage>
        <taxon>Eukaryota</taxon>
        <taxon>Fungi</taxon>
        <taxon>Dikarya</taxon>
        <taxon>Basidiomycota</taxon>
        <taxon>Agaricomycotina</taxon>
        <taxon>Agaricomycetes</taxon>
        <taxon>Agaricomycetidae</taxon>
        <taxon>Atheliales</taxon>
        <taxon>Atheliaceae</taxon>
        <taxon>Athelia</taxon>
    </lineage>
</organism>
<proteinExistence type="predicted"/>
<dbReference type="AlphaFoldDB" id="A0A165XEB6"/>
<dbReference type="OrthoDB" id="346907at2759"/>
<gene>
    <name evidence="1" type="ORF">FIBSPDRAFT_263096</name>
</gene>
<dbReference type="Proteomes" id="UP000076532">
    <property type="component" value="Unassembled WGS sequence"/>
</dbReference>
<evidence type="ECO:0000313" key="2">
    <source>
        <dbReference type="Proteomes" id="UP000076532"/>
    </source>
</evidence>
<accession>A0A165XEB6</accession>
<reference evidence="1 2" key="1">
    <citation type="journal article" date="2016" name="Mol. Biol. Evol.">
        <title>Comparative Genomics of Early-Diverging Mushroom-Forming Fungi Provides Insights into the Origins of Lignocellulose Decay Capabilities.</title>
        <authorList>
            <person name="Nagy L.G."/>
            <person name="Riley R."/>
            <person name="Tritt A."/>
            <person name="Adam C."/>
            <person name="Daum C."/>
            <person name="Floudas D."/>
            <person name="Sun H."/>
            <person name="Yadav J.S."/>
            <person name="Pangilinan J."/>
            <person name="Larsson K.H."/>
            <person name="Matsuura K."/>
            <person name="Barry K."/>
            <person name="Labutti K."/>
            <person name="Kuo R."/>
            <person name="Ohm R.A."/>
            <person name="Bhattacharya S.S."/>
            <person name="Shirouzu T."/>
            <person name="Yoshinaga Y."/>
            <person name="Martin F.M."/>
            <person name="Grigoriev I.V."/>
            <person name="Hibbett D.S."/>
        </authorList>
    </citation>
    <scope>NUCLEOTIDE SEQUENCE [LARGE SCALE GENOMIC DNA]</scope>
    <source>
        <strain evidence="1 2">CBS 109695</strain>
    </source>
</reference>
<evidence type="ECO:0000313" key="1">
    <source>
        <dbReference type="EMBL" id="KZP08462.1"/>
    </source>
</evidence>
<name>A0A165XEB6_9AGAM</name>